<proteinExistence type="predicted"/>
<feature type="domain" description="Ice-binding protein C-terminal" evidence="2">
    <location>
        <begin position="250"/>
        <end position="274"/>
    </location>
</feature>
<feature type="signal peptide" evidence="1">
    <location>
        <begin position="1"/>
        <end position="21"/>
    </location>
</feature>
<reference evidence="3 4" key="1">
    <citation type="submission" date="2018-05" db="EMBL/GenBank/DDBJ databases">
        <title>complete genome sequence of Aquabacterium olei NBRC 110486.</title>
        <authorList>
            <person name="Tang B."/>
            <person name="Chang J."/>
            <person name="Zhang L."/>
            <person name="Yang H."/>
        </authorList>
    </citation>
    <scope>NUCLEOTIDE SEQUENCE [LARGE SCALE GENOMIC DNA]</scope>
    <source>
        <strain evidence="3 4">NBRC 110486</strain>
    </source>
</reference>
<evidence type="ECO:0000256" key="1">
    <source>
        <dbReference type="SAM" id="SignalP"/>
    </source>
</evidence>
<dbReference type="InterPro" id="IPR013424">
    <property type="entry name" value="Ice-binding_C"/>
</dbReference>
<gene>
    <name evidence="3" type="ORF">DEH84_07240</name>
</gene>
<keyword evidence="4" id="KW-1185">Reference proteome</keyword>
<organism evidence="3 4">
    <name type="scientific">Aquabacterium olei</name>
    <dbReference type="NCBI Taxonomy" id="1296669"/>
    <lineage>
        <taxon>Bacteria</taxon>
        <taxon>Pseudomonadati</taxon>
        <taxon>Pseudomonadota</taxon>
        <taxon>Betaproteobacteria</taxon>
        <taxon>Burkholderiales</taxon>
        <taxon>Aquabacterium</taxon>
    </lineage>
</organism>
<dbReference type="RefSeq" id="WP_109036098.1">
    <property type="nucleotide sequence ID" value="NZ_CP029210.1"/>
</dbReference>
<keyword evidence="1" id="KW-0732">Signal</keyword>
<accession>A0A2U8FQU4</accession>
<dbReference type="KEGG" id="aon:DEH84_07240"/>
<name>A0A2U8FQU4_9BURK</name>
<evidence type="ECO:0000313" key="3">
    <source>
        <dbReference type="EMBL" id="AWI53247.1"/>
    </source>
</evidence>
<dbReference type="Proteomes" id="UP000244892">
    <property type="component" value="Chromosome"/>
</dbReference>
<evidence type="ECO:0000313" key="4">
    <source>
        <dbReference type="Proteomes" id="UP000244892"/>
    </source>
</evidence>
<sequence length="278" mass="28523">MSLKQNLALLALAAVLPSTHAAVSVTLTPEAGGLAAFEYAQSFDSLPATGTSLAWANDSTLAGWSLFDSTKAAKTTYRANNGSDTAGSFYSYGNSADRALGAVGSGATYWGSPASGALSGYITLALRNDSGQALSSVGVYWDAEQWRLGQGNPGSDALDFRYGLGDTFKGVSTWVNPGVSFKYNSPVVNTTSGAGAALDGNTNAVSLGGDIALDWQPGQTLWLTWIDYNSAGNDHGLAIDNVYVSTAVAAVPEPEAAALALIGLGLVAGVARRRAQRA</sequence>
<dbReference type="OrthoDB" id="1465721at2"/>
<feature type="chain" id="PRO_5016172742" evidence="1">
    <location>
        <begin position="22"/>
        <end position="278"/>
    </location>
</feature>
<protein>
    <submittedName>
        <fullName evidence="3">PEP-CTERM sorting domain-containing protein</fullName>
    </submittedName>
</protein>
<dbReference type="AlphaFoldDB" id="A0A2U8FQU4"/>
<evidence type="ECO:0000259" key="2">
    <source>
        <dbReference type="Pfam" id="PF07589"/>
    </source>
</evidence>
<dbReference type="EMBL" id="CP029210">
    <property type="protein sequence ID" value="AWI53247.1"/>
    <property type="molecule type" value="Genomic_DNA"/>
</dbReference>
<dbReference type="Pfam" id="PF07589">
    <property type="entry name" value="PEP-CTERM"/>
    <property type="match status" value="1"/>
</dbReference>